<feature type="region of interest" description="Disordered" evidence="1">
    <location>
        <begin position="55"/>
        <end position="130"/>
    </location>
</feature>
<sequence>MLTGRSSAERRWARREVAGVRRSSRWGTALDVGLVDRTLGSASARLIWSRGACVGPGSRRSGSPAARDQARQVAAKTTKESAVDEASVAGSVARARALRSSPGGYRSEGGRGRPTECGGLGSGSGASVEVSGGCSVEEVRLRRRRQEAAKEWSGSCRPQARRGETRTVVGER</sequence>
<name>A0AAX6GVF5_IRIPA</name>
<proteinExistence type="predicted"/>
<organism evidence="2 3">
    <name type="scientific">Iris pallida</name>
    <name type="common">Sweet iris</name>
    <dbReference type="NCBI Taxonomy" id="29817"/>
    <lineage>
        <taxon>Eukaryota</taxon>
        <taxon>Viridiplantae</taxon>
        <taxon>Streptophyta</taxon>
        <taxon>Embryophyta</taxon>
        <taxon>Tracheophyta</taxon>
        <taxon>Spermatophyta</taxon>
        <taxon>Magnoliopsida</taxon>
        <taxon>Liliopsida</taxon>
        <taxon>Asparagales</taxon>
        <taxon>Iridaceae</taxon>
        <taxon>Iridoideae</taxon>
        <taxon>Irideae</taxon>
        <taxon>Iris</taxon>
    </lineage>
</organism>
<evidence type="ECO:0000313" key="3">
    <source>
        <dbReference type="Proteomes" id="UP001140949"/>
    </source>
</evidence>
<feature type="region of interest" description="Disordered" evidence="1">
    <location>
        <begin position="147"/>
        <end position="172"/>
    </location>
</feature>
<feature type="compositionally biased region" description="Basic and acidic residues" evidence="1">
    <location>
        <begin position="161"/>
        <end position="172"/>
    </location>
</feature>
<dbReference type="AlphaFoldDB" id="A0AAX6GVF5"/>
<dbReference type="EMBL" id="JANAVB010016195">
    <property type="protein sequence ID" value="KAJ6832275.1"/>
    <property type="molecule type" value="Genomic_DNA"/>
</dbReference>
<evidence type="ECO:0000313" key="2">
    <source>
        <dbReference type="EMBL" id="KAJ6832275.1"/>
    </source>
</evidence>
<comment type="caution">
    <text evidence="2">The sequence shown here is derived from an EMBL/GenBank/DDBJ whole genome shotgun (WGS) entry which is preliminary data.</text>
</comment>
<accession>A0AAX6GVF5</accession>
<reference evidence="2" key="1">
    <citation type="journal article" date="2023" name="GigaByte">
        <title>Genome assembly of the bearded iris, Iris pallida Lam.</title>
        <authorList>
            <person name="Bruccoleri R.E."/>
            <person name="Oakeley E.J."/>
            <person name="Faust A.M.E."/>
            <person name="Altorfer M."/>
            <person name="Dessus-Babus S."/>
            <person name="Burckhardt D."/>
            <person name="Oertli M."/>
            <person name="Naumann U."/>
            <person name="Petersen F."/>
            <person name="Wong J."/>
        </authorList>
    </citation>
    <scope>NUCLEOTIDE SEQUENCE</scope>
    <source>
        <strain evidence="2">GSM-AAB239-AS_SAM_17_03QT</strain>
    </source>
</reference>
<evidence type="ECO:0000256" key="1">
    <source>
        <dbReference type="SAM" id="MobiDB-lite"/>
    </source>
</evidence>
<reference evidence="2" key="2">
    <citation type="submission" date="2023-04" db="EMBL/GenBank/DDBJ databases">
        <authorList>
            <person name="Bruccoleri R.E."/>
            <person name="Oakeley E.J."/>
            <person name="Faust A.-M."/>
            <person name="Dessus-Babus S."/>
            <person name="Altorfer M."/>
            <person name="Burckhardt D."/>
            <person name="Oertli M."/>
            <person name="Naumann U."/>
            <person name="Petersen F."/>
            <person name="Wong J."/>
        </authorList>
    </citation>
    <scope>NUCLEOTIDE SEQUENCE</scope>
    <source>
        <strain evidence="2">GSM-AAB239-AS_SAM_17_03QT</strain>
        <tissue evidence="2">Leaf</tissue>
    </source>
</reference>
<keyword evidence="3" id="KW-1185">Reference proteome</keyword>
<protein>
    <submittedName>
        <fullName evidence="2">Splicing factor PWI domain-containing protein</fullName>
    </submittedName>
</protein>
<dbReference type="Proteomes" id="UP001140949">
    <property type="component" value="Unassembled WGS sequence"/>
</dbReference>
<gene>
    <name evidence="2" type="ORF">M6B38_343905</name>
</gene>
<feature type="compositionally biased region" description="Low complexity" evidence="1">
    <location>
        <begin position="86"/>
        <end position="101"/>
    </location>
</feature>